<dbReference type="HOGENOM" id="CLU_092720_0_2_5"/>
<feature type="transmembrane region" description="Helical" evidence="5">
    <location>
        <begin position="107"/>
        <end position="131"/>
    </location>
</feature>
<evidence type="ECO:0000256" key="3">
    <source>
        <dbReference type="ARBA" id="ARBA00022989"/>
    </source>
</evidence>
<keyword evidence="4 5" id="KW-0472">Membrane</keyword>
<organism evidence="6 7">
    <name type="scientific">Puniceispirillum marinum (strain IMCC1322)</name>
    <dbReference type="NCBI Taxonomy" id="488538"/>
    <lineage>
        <taxon>Bacteria</taxon>
        <taxon>Pseudomonadati</taxon>
        <taxon>Pseudomonadota</taxon>
        <taxon>Alphaproteobacteria</taxon>
        <taxon>Candidatus Puniceispirillales</taxon>
        <taxon>Candidatus Puniceispirillaceae</taxon>
        <taxon>Candidatus Puniceispirillum</taxon>
    </lineage>
</organism>
<dbReference type="KEGG" id="apb:SAR116_0650"/>
<accession>D5BRJ6</accession>
<reference evidence="6 7" key="1">
    <citation type="journal article" date="2010" name="J. Bacteriol.">
        <title>Complete genome sequence of "Candidatus Puniceispirillum marinum" IMCC1322, a representative of the SAR116 clade in the Alphaproteobacteria.</title>
        <authorList>
            <person name="Oh H.M."/>
            <person name="Kwon K.K."/>
            <person name="Kang I."/>
            <person name="Kang S.G."/>
            <person name="Lee J.H."/>
            <person name="Kim S.J."/>
            <person name="Cho J.C."/>
        </authorList>
    </citation>
    <scope>NUCLEOTIDE SEQUENCE [LARGE SCALE GENOMIC DNA]</scope>
    <source>
        <strain evidence="6 7">IMCC1322</strain>
    </source>
</reference>
<dbReference type="GO" id="GO:0016020">
    <property type="term" value="C:membrane"/>
    <property type="evidence" value="ECO:0007669"/>
    <property type="project" value="UniProtKB-SubCell"/>
</dbReference>
<comment type="subcellular location">
    <subcellularLocation>
        <location evidence="1">Membrane</location>
        <topology evidence="1">Multi-pass membrane protein</topology>
    </subcellularLocation>
</comment>
<dbReference type="InterPro" id="IPR052719">
    <property type="entry name" value="CvpA-like"/>
</dbReference>
<feature type="transmembrane region" description="Helical" evidence="5">
    <location>
        <begin position="73"/>
        <end position="95"/>
    </location>
</feature>
<feature type="transmembrane region" description="Helical" evidence="5">
    <location>
        <begin position="34"/>
        <end position="53"/>
    </location>
</feature>
<evidence type="ECO:0000256" key="4">
    <source>
        <dbReference type="ARBA" id="ARBA00023136"/>
    </source>
</evidence>
<evidence type="ECO:0000256" key="2">
    <source>
        <dbReference type="ARBA" id="ARBA00022692"/>
    </source>
</evidence>
<dbReference type="PANTHER" id="PTHR36926:SF1">
    <property type="entry name" value="COLICIN V PRODUCTION PROTEIN"/>
    <property type="match status" value="1"/>
</dbReference>
<dbReference type="RefSeq" id="WP_013045522.1">
    <property type="nucleotide sequence ID" value="NC_014010.1"/>
</dbReference>
<dbReference type="eggNOG" id="COG1286">
    <property type="taxonomic scope" value="Bacteria"/>
</dbReference>
<evidence type="ECO:0000256" key="5">
    <source>
        <dbReference type="SAM" id="Phobius"/>
    </source>
</evidence>
<evidence type="ECO:0000313" key="7">
    <source>
        <dbReference type="Proteomes" id="UP000007460"/>
    </source>
</evidence>
<dbReference type="AlphaFoldDB" id="D5BRJ6"/>
<dbReference type="Pfam" id="PF02674">
    <property type="entry name" value="Colicin_V"/>
    <property type="match status" value="1"/>
</dbReference>
<sequence>MIDFSVLNLVDYGIVIVLVVSALFSTLRGMTREFLGIVGWVISVFVAKLSAPALEPLIAEIINIEGLSSALSWALPFAITVVVWFVIASLMSPGLKRAGLGSLDRWLGVIFGLVRGYVIVLIAYMTAVVALDGESKLPDIVTEAYSTPFMRQSVHSLSGVIPEEMRDNLLENVPLDDGTGDKELIDTDEVPISDAPLSDISKTASDNLDLLADEAEKVE</sequence>
<protein>
    <submittedName>
        <fullName evidence="6">Colicin V production protein</fullName>
    </submittedName>
</protein>
<evidence type="ECO:0000256" key="1">
    <source>
        <dbReference type="ARBA" id="ARBA00004141"/>
    </source>
</evidence>
<dbReference type="Proteomes" id="UP000007460">
    <property type="component" value="Chromosome"/>
</dbReference>
<keyword evidence="3 5" id="KW-1133">Transmembrane helix</keyword>
<dbReference type="OrthoDB" id="9806894at2"/>
<gene>
    <name evidence="6" type="ordered locus">SAR116_0650</name>
</gene>
<dbReference type="InterPro" id="IPR003825">
    <property type="entry name" value="Colicin-V_CvpA"/>
</dbReference>
<feature type="transmembrane region" description="Helical" evidence="5">
    <location>
        <begin position="6"/>
        <end position="27"/>
    </location>
</feature>
<dbReference type="PANTHER" id="PTHR36926">
    <property type="entry name" value="COLICIN V PRODUCTION PROTEIN"/>
    <property type="match status" value="1"/>
</dbReference>
<proteinExistence type="predicted"/>
<dbReference type="GO" id="GO:0009403">
    <property type="term" value="P:toxin biosynthetic process"/>
    <property type="evidence" value="ECO:0007669"/>
    <property type="project" value="InterPro"/>
</dbReference>
<name>D5BRJ6_PUNMI</name>
<keyword evidence="7" id="KW-1185">Reference proteome</keyword>
<keyword evidence="2 5" id="KW-0812">Transmembrane</keyword>
<evidence type="ECO:0000313" key="6">
    <source>
        <dbReference type="EMBL" id="ADE38893.1"/>
    </source>
</evidence>
<dbReference type="STRING" id="488538.SAR116_0650"/>
<dbReference type="EMBL" id="CP001751">
    <property type="protein sequence ID" value="ADE38893.1"/>
    <property type="molecule type" value="Genomic_DNA"/>
</dbReference>